<dbReference type="EMBL" id="BQNB010013577">
    <property type="protein sequence ID" value="GJT17674.1"/>
    <property type="molecule type" value="Genomic_DNA"/>
</dbReference>
<name>A0ABQ5BTS7_9ASTR</name>
<evidence type="ECO:0000313" key="2">
    <source>
        <dbReference type="Proteomes" id="UP001151760"/>
    </source>
</evidence>
<sequence length="259" mass="29526">MKQREKRLMSSQRGYHQIQMAEGDEDKTDLFIGKGLFCYQKMPFGLKNAWEPIKANPPKVKEITDLKPPKTLKEIQSLNGKLVALSRFLSKSADKSLEFFKALKRCTDKKTVQWTADAEGTFPKMMEFIEILPKLTSPIKGKVLVMYLEASTKSISEVLLTEREKRQVLIYFISKAHPISVLTDKPIKKILARPEKSGSIANEVLIEVLAKRLIVQREVSDIIKEEGETWMLPIQEFLGRLGMRCLTLTELEALAKETA</sequence>
<organism evidence="1 2">
    <name type="scientific">Tanacetum coccineum</name>
    <dbReference type="NCBI Taxonomy" id="301880"/>
    <lineage>
        <taxon>Eukaryota</taxon>
        <taxon>Viridiplantae</taxon>
        <taxon>Streptophyta</taxon>
        <taxon>Embryophyta</taxon>
        <taxon>Tracheophyta</taxon>
        <taxon>Spermatophyta</taxon>
        <taxon>Magnoliopsida</taxon>
        <taxon>eudicotyledons</taxon>
        <taxon>Gunneridae</taxon>
        <taxon>Pentapetalae</taxon>
        <taxon>asterids</taxon>
        <taxon>campanulids</taxon>
        <taxon>Asterales</taxon>
        <taxon>Asteraceae</taxon>
        <taxon>Asteroideae</taxon>
        <taxon>Anthemideae</taxon>
        <taxon>Anthemidinae</taxon>
        <taxon>Tanacetum</taxon>
    </lineage>
</organism>
<dbReference type="Gene3D" id="3.30.70.270">
    <property type="match status" value="1"/>
</dbReference>
<proteinExistence type="predicted"/>
<dbReference type="SUPFAM" id="SSF56672">
    <property type="entry name" value="DNA/RNA polymerases"/>
    <property type="match status" value="1"/>
</dbReference>
<evidence type="ECO:0000313" key="1">
    <source>
        <dbReference type="EMBL" id="GJT17674.1"/>
    </source>
</evidence>
<accession>A0ABQ5BTS7</accession>
<gene>
    <name evidence="1" type="ORF">Tco_0876380</name>
</gene>
<dbReference type="PANTHER" id="PTHR37984">
    <property type="entry name" value="PROTEIN CBG26694"/>
    <property type="match status" value="1"/>
</dbReference>
<protein>
    <recommendedName>
        <fullName evidence="3">Reverse transcriptase/retrotransposon-derived protein RNase H-like domain-containing protein</fullName>
    </recommendedName>
</protein>
<reference evidence="1" key="1">
    <citation type="journal article" date="2022" name="Int. J. Mol. Sci.">
        <title>Draft Genome of Tanacetum Coccineum: Genomic Comparison of Closely Related Tanacetum-Family Plants.</title>
        <authorList>
            <person name="Yamashiro T."/>
            <person name="Shiraishi A."/>
            <person name="Nakayama K."/>
            <person name="Satake H."/>
        </authorList>
    </citation>
    <scope>NUCLEOTIDE SEQUENCE</scope>
</reference>
<keyword evidence="2" id="KW-1185">Reference proteome</keyword>
<evidence type="ECO:0008006" key="3">
    <source>
        <dbReference type="Google" id="ProtNLM"/>
    </source>
</evidence>
<dbReference type="InterPro" id="IPR050951">
    <property type="entry name" value="Retrovirus_Pol_polyprotein"/>
</dbReference>
<dbReference type="Gene3D" id="3.10.10.10">
    <property type="entry name" value="HIV Type 1 Reverse Transcriptase, subunit A, domain 1"/>
    <property type="match status" value="1"/>
</dbReference>
<dbReference type="InterPro" id="IPR043502">
    <property type="entry name" value="DNA/RNA_pol_sf"/>
</dbReference>
<dbReference type="PANTHER" id="PTHR37984:SF5">
    <property type="entry name" value="PROTEIN NYNRIN-LIKE"/>
    <property type="match status" value="1"/>
</dbReference>
<comment type="caution">
    <text evidence="1">The sequence shown here is derived from an EMBL/GenBank/DDBJ whole genome shotgun (WGS) entry which is preliminary data.</text>
</comment>
<dbReference type="Proteomes" id="UP001151760">
    <property type="component" value="Unassembled WGS sequence"/>
</dbReference>
<reference evidence="1" key="2">
    <citation type="submission" date="2022-01" db="EMBL/GenBank/DDBJ databases">
        <authorList>
            <person name="Yamashiro T."/>
            <person name="Shiraishi A."/>
            <person name="Satake H."/>
            <person name="Nakayama K."/>
        </authorList>
    </citation>
    <scope>NUCLEOTIDE SEQUENCE</scope>
</reference>
<dbReference type="InterPro" id="IPR043128">
    <property type="entry name" value="Rev_trsase/Diguanyl_cyclase"/>
</dbReference>